<accession>A0ABW7D2E7</accession>
<protein>
    <submittedName>
        <fullName evidence="1">Head-tail connector protein</fullName>
    </submittedName>
</protein>
<sequence>MLRTRIPATEEPVTLEEAKAHLAVIHGADDLLIGSMIVAAREVVERATAYALVVASYEWTPVGERCAPLPIEPGTVTSAVGDRPVLFDTAPGPVPAPLRAAILLLLGDLYANREAGITGTIHVENPTVDRLMFPYRRVSP</sequence>
<name>A0ABW7D2E7_9GAMM</name>
<dbReference type="CDD" id="cd08054">
    <property type="entry name" value="gp6"/>
    <property type="match status" value="1"/>
</dbReference>
<dbReference type="RefSeq" id="WP_394164498.1">
    <property type="nucleotide sequence ID" value="NZ_JBHGCJ010000017.1"/>
</dbReference>
<evidence type="ECO:0000313" key="1">
    <source>
        <dbReference type="EMBL" id="MFG6111129.1"/>
    </source>
</evidence>
<dbReference type="InterPro" id="IPR021146">
    <property type="entry name" value="Phage_gp6-like_head-tail"/>
</dbReference>
<proteinExistence type="predicted"/>
<evidence type="ECO:0000313" key="2">
    <source>
        <dbReference type="Proteomes" id="UP001605261"/>
    </source>
</evidence>
<reference evidence="1 2" key="1">
    <citation type="submission" date="2024-09" db="EMBL/GenBank/DDBJ databases">
        <authorList>
            <consortium name="All-Russian atlas of soil microorganisms"/>
            <consortium name="as a basis for the search for new antimicrobial producers and enzymes with unique properties"/>
            <person name="Sokolova E.A."/>
            <person name="Voronina E.N."/>
        </authorList>
    </citation>
    <scope>NUCLEOTIDE SEQUENCE [LARGE SCALE GENOMIC DNA]</scope>
    <source>
        <strain evidence="1 2">AF-22b-331.1</strain>
    </source>
</reference>
<dbReference type="Pfam" id="PF05135">
    <property type="entry name" value="Phage_connect_1"/>
    <property type="match status" value="1"/>
</dbReference>
<dbReference type="EMBL" id="JBHGCJ010000017">
    <property type="protein sequence ID" value="MFG6111129.1"/>
    <property type="molecule type" value="Genomic_DNA"/>
</dbReference>
<gene>
    <name evidence="1" type="ORF">ACEU0G_001018</name>
</gene>
<keyword evidence="2" id="KW-1185">Reference proteome</keyword>
<dbReference type="Proteomes" id="UP001605261">
    <property type="component" value="Unassembled WGS sequence"/>
</dbReference>
<dbReference type="Gene3D" id="1.10.3230.30">
    <property type="entry name" value="Phage gp6-like head-tail connector protein"/>
    <property type="match status" value="1"/>
</dbReference>
<comment type="caution">
    <text evidence="1">The sequence shown here is derived from an EMBL/GenBank/DDBJ whole genome shotgun (WGS) entry which is preliminary data.</text>
</comment>
<organism evidence="1 2">
    <name type="scientific">Stenotrophomonas nematodicola</name>
    <dbReference type="NCBI Taxonomy" id="2656746"/>
    <lineage>
        <taxon>Bacteria</taxon>
        <taxon>Pseudomonadati</taxon>
        <taxon>Pseudomonadota</taxon>
        <taxon>Gammaproteobacteria</taxon>
        <taxon>Lysobacterales</taxon>
        <taxon>Lysobacteraceae</taxon>
        <taxon>Stenotrophomonas</taxon>
    </lineage>
</organism>